<keyword evidence="3" id="KW-1185">Reference proteome</keyword>
<dbReference type="OrthoDB" id="2500402at2759"/>
<feature type="compositionally biased region" description="Polar residues" evidence="1">
    <location>
        <begin position="62"/>
        <end position="75"/>
    </location>
</feature>
<feature type="compositionally biased region" description="Low complexity" evidence="1">
    <location>
        <begin position="205"/>
        <end position="216"/>
    </location>
</feature>
<feature type="region of interest" description="Disordered" evidence="1">
    <location>
        <begin position="1"/>
        <end position="89"/>
    </location>
</feature>
<evidence type="ECO:0000313" key="3">
    <source>
        <dbReference type="Proteomes" id="UP000886653"/>
    </source>
</evidence>
<sequence>MSSAGLSPSTPPDHTSEQPQPSAESERGPSTRSCQSPRRGPAPPPIKVPKLRAALVAVTAHGDTSPNPSATTSVLSRHRATGSESNVIRDRRCGGLGWPTLTRSESFNNLAPRLGSHAIAANRESNSPGSDALENLAGSPPSTKVQISISGPLKQPQPVPAYHSSSNGAPAEVMPSTLPISRHSRSINSLSGRQTRHSPSPSPSPRSVSPIPTPTSADNARIVSVSHRLTKADNLATPPQRVSLVNPSSHTNSEPRRAMPFPISKTMSSSADDDAKANEASFPPHHSGLLPETPRVRRLPSTDCLSQRNHRLDSTASFDVRNLPFTFDGCLQTPTSQTSDNTLQRLSIPQSPFIPQLIAIPQLPRIPSITGPMLDSGSNFPSVRSNGSNSSTFTPRRYHSRVFTPSTSTESTYSPHTNGRDPERHPRSRSADDLSVATNDPTPKFASRPRSMSDRGPDRPILLSNCFNGLKKSSPDPDQHLPERPFSIVSSFAHPGTTRSFPWATRSIDAHLRDLDLIAQNQLVDHALKLYPMNAHRFVVGDTTKLLAEGRECEERAQELHVRYLSDMAKRETLLKRHVVTLRAFNGEEGARFGDSLIKAINQSDAGVSELLSLVDHTSRVERMCDSHWRAAAAVELRTLQNTREKLSAAEAKIQLLEADRARDQRRIEELEARLRSSPQQSEVEPQRRKGTLPNGVNPGLPFPATSNGQGSFSPPVPGQTAPLNIRNPSNAATRPPMRRLNFVNTGPRVMSVFEVSSHRSSSAASPIIQPARLRLFDKRFGSSSTDQNHDSLGPNAGLQHFESPREAPAAPIVTPEYEPTAFLTRALHQANPVITQEASKPVKRPGLQFGQAARNLFTSNLRRKACELVGPSNPASMLSPRERPQPNQFATWSPESAARRHEPLSNLFMPPTIEEQTGVHETVLVPQQHRGQIAPQVPPTQLQLAPPPPPPGPSKLAPFRATEGSGSRGRPKWAGCDGSTGNLTSITLSQLGSLDIAHLLTDLAPTPSPTLRIFNQAGGPQSFSPGSSLVAQS</sequence>
<feature type="region of interest" description="Disordered" evidence="1">
    <location>
        <begin position="939"/>
        <end position="977"/>
    </location>
</feature>
<evidence type="ECO:0000313" key="2">
    <source>
        <dbReference type="EMBL" id="KAG0149898.1"/>
    </source>
</evidence>
<feature type="region of interest" description="Disordered" evidence="1">
    <location>
        <begin position="370"/>
        <end position="462"/>
    </location>
</feature>
<feature type="compositionally biased region" description="Polar residues" evidence="1">
    <location>
        <begin position="243"/>
        <end position="252"/>
    </location>
</feature>
<feature type="region of interest" description="Disordered" evidence="1">
    <location>
        <begin position="1014"/>
        <end position="1034"/>
    </location>
</feature>
<feature type="compositionally biased region" description="Low complexity" evidence="1">
    <location>
        <begin position="404"/>
        <end position="417"/>
    </location>
</feature>
<gene>
    <name evidence="2" type="ORF">CROQUDRAFT_131066</name>
</gene>
<proteinExistence type="predicted"/>
<feature type="compositionally biased region" description="Polar residues" evidence="1">
    <location>
        <begin position="1019"/>
        <end position="1034"/>
    </location>
</feature>
<protein>
    <submittedName>
        <fullName evidence="2">Uncharacterized protein</fullName>
    </submittedName>
</protein>
<feature type="region of interest" description="Disordered" evidence="1">
    <location>
        <begin position="231"/>
        <end position="297"/>
    </location>
</feature>
<dbReference type="EMBL" id="MU167224">
    <property type="protein sequence ID" value="KAG0149898.1"/>
    <property type="molecule type" value="Genomic_DNA"/>
</dbReference>
<dbReference type="AlphaFoldDB" id="A0A9P6NTA1"/>
<feature type="compositionally biased region" description="Polar residues" evidence="1">
    <location>
        <begin position="376"/>
        <end position="394"/>
    </location>
</feature>
<reference evidence="2" key="1">
    <citation type="submission" date="2013-11" db="EMBL/GenBank/DDBJ databases">
        <title>Genome sequence of the fusiform rust pathogen reveals effectors for host alternation and coevolution with pine.</title>
        <authorList>
            <consortium name="DOE Joint Genome Institute"/>
            <person name="Smith K."/>
            <person name="Pendleton A."/>
            <person name="Kubisiak T."/>
            <person name="Anderson C."/>
            <person name="Salamov A."/>
            <person name="Aerts A."/>
            <person name="Riley R."/>
            <person name="Clum A."/>
            <person name="Lindquist E."/>
            <person name="Ence D."/>
            <person name="Campbell M."/>
            <person name="Kronenberg Z."/>
            <person name="Feau N."/>
            <person name="Dhillon B."/>
            <person name="Hamelin R."/>
            <person name="Burleigh J."/>
            <person name="Smith J."/>
            <person name="Yandell M."/>
            <person name="Nelson C."/>
            <person name="Grigoriev I."/>
            <person name="Davis J."/>
        </authorList>
    </citation>
    <scope>NUCLEOTIDE SEQUENCE</scope>
    <source>
        <strain evidence="2">G11</strain>
    </source>
</reference>
<comment type="caution">
    <text evidence="2">The sequence shown here is derived from an EMBL/GenBank/DDBJ whole genome shotgun (WGS) entry which is preliminary data.</text>
</comment>
<name>A0A9P6NTA1_9BASI</name>
<feature type="region of interest" description="Disordered" evidence="1">
    <location>
        <begin position="672"/>
        <end position="717"/>
    </location>
</feature>
<organism evidence="2 3">
    <name type="scientific">Cronartium quercuum f. sp. fusiforme G11</name>
    <dbReference type="NCBI Taxonomy" id="708437"/>
    <lineage>
        <taxon>Eukaryota</taxon>
        <taxon>Fungi</taxon>
        <taxon>Dikarya</taxon>
        <taxon>Basidiomycota</taxon>
        <taxon>Pucciniomycotina</taxon>
        <taxon>Pucciniomycetes</taxon>
        <taxon>Pucciniales</taxon>
        <taxon>Coleosporiaceae</taxon>
        <taxon>Cronartium</taxon>
    </lineage>
</organism>
<accession>A0A9P6NTA1</accession>
<evidence type="ECO:0000256" key="1">
    <source>
        <dbReference type="SAM" id="MobiDB-lite"/>
    </source>
</evidence>
<feature type="compositionally biased region" description="Basic and acidic residues" evidence="1">
    <location>
        <begin position="418"/>
        <end position="432"/>
    </location>
</feature>
<feature type="compositionally biased region" description="Polar residues" evidence="1">
    <location>
        <begin position="140"/>
        <end position="149"/>
    </location>
</feature>
<dbReference type="Proteomes" id="UP000886653">
    <property type="component" value="Unassembled WGS sequence"/>
</dbReference>
<feature type="region of interest" description="Disordered" evidence="1">
    <location>
        <begin position="121"/>
        <end position="218"/>
    </location>
</feature>